<dbReference type="Gene3D" id="3.40.50.300">
    <property type="entry name" value="P-loop containing nucleotide triphosphate hydrolases"/>
    <property type="match status" value="5"/>
</dbReference>
<dbReference type="SMART" id="SM00382">
    <property type="entry name" value="AAA"/>
    <property type="match status" value="4"/>
</dbReference>
<dbReference type="CDD" id="cd17936">
    <property type="entry name" value="EEXXEc_NFX1"/>
    <property type="match status" value="1"/>
</dbReference>
<name>A0A2K0TND8_TRIHA</name>
<evidence type="ECO:0000256" key="6">
    <source>
        <dbReference type="SAM" id="MobiDB-lite"/>
    </source>
</evidence>
<keyword evidence="5" id="KW-0175">Coiled coil</keyword>
<dbReference type="InterPro" id="IPR047187">
    <property type="entry name" value="SF1_C_Upf1"/>
</dbReference>
<dbReference type="InterPro" id="IPR041677">
    <property type="entry name" value="DNA2/NAM7_AAA_11"/>
</dbReference>
<proteinExistence type="inferred from homology"/>
<feature type="region of interest" description="Disordered" evidence="6">
    <location>
        <begin position="2102"/>
        <end position="2172"/>
    </location>
</feature>
<dbReference type="Pfam" id="PF17866">
    <property type="entry name" value="AAA_lid_6"/>
    <property type="match status" value="1"/>
</dbReference>
<dbReference type="SUPFAM" id="SSF52540">
    <property type="entry name" value="P-loop containing nucleoside triphosphate hydrolases"/>
    <property type="match status" value="4"/>
</dbReference>
<dbReference type="PANTHER" id="PTHR43392">
    <property type="entry name" value="AAA-TYPE ATPASE FAMILY PROTEIN / ANKYRIN REPEAT FAMILY PROTEIN"/>
    <property type="match status" value="1"/>
</dbReference>
<feature type="region of interest" description="Disordered" evidence="6">
    <location>
        <begin position="1224"/>
        <end position="1259"/>
    </location>
</feature>
<feature type="region of interest" description="Disordered" evidence="6">
    <location>
        <begin position="1164"/>
        <end position="1189"/>
    </location>
</feature>
<dbReference type="Gene3D" id="1.10.8.60">
    <property type="match status" value="1"/>
</dbReference>
<dbReference type="Pfam" id="PF00004">
    <property type="entry name" value="AAA"/>
    <property type="match status" value="3"/>
</dbReference>
<dbReference type="CDD" id="cd18808">
    <property type="entry name" value="SF1_C_Upf1"/>
    <property type="match status" value="1"/>
</dbReference>
<evidence type="ECO:0000259" key="7">
    <source>
        <dbReference type="SMART" id="SM00382"/>
    </source>
</evidence>
<sequence>MSTKPALSGRAAKLEKLFYSFINGDRSVQNSQEAKQFFEAVDVVCEHTSAVVCVERIIGRKEGLSTVRVAIRSNLSRAFITTATTAFLKRVLHRDVKTINDGLFLEKLLVEILSPSTFWTTFLGFYQCNQLEGETLVAFASLCLEIVSSSSPDIRILSNDVESFMKISPLTKSPLEEVRTLGYRIEKVIQLRKGPATASVKINYSPGGRHDNDFADFRKISIFPTADEVSSKEEPFLQRLDDVFEIPRESRTSSYISWLFRLLREDMLADLREDLQIAWGQKKAKYKPLCLGGLSLVSYDLGAGTRAKPFTLMVQCQEGINFPQNKRSSEAKKKYLEEYKNFVKHGAIGALCLEKDIIAFGSIVREVDGLVRDSPVVGIQVTDNAGLKLAVKALLGQDFSRLKFYVVDTATFSYEPILQRLKEVTEIPIENAILDPAGPPSTYDPPPKLWAFIQKLKNCRQQGLGVDLGPKLGFKRTIHIQDAQLESLIKGLENPVGQIQGPPGTGKSFIGAIIAKVLMVLTEYRILVLSYTNHALDQFLEDLMDIGIDEGNMVRIGSKATVRTDALRIDTLSRNPQVRSSLDIRPMLNATRAEQLQTATRLDDLIKSLKSQVPLKEILDTLEFSDSGMRYWSAFQVPDGDQIAGKNNKALQPVDVFDRWLKGKKLSSLGMLAASIDPEDYPIWNIPPQHRQALYNEWVSQVRQEQVDEFAQLAETANNLYRQIDSLFKESKRNVVKNRRIIGCTTTGAAMYQTIIRAASPDIVLVEEAGEILEAHVITSLSPSVKQLILIGDHKQLRPKVNNYNLTVEKGEGFDLNVSLFERLIRQGHRFAILQEQFRSHPDISQFARLLAYPELKDVAKTHSYKPIRGLQKRVVFVHHEHPEEQLNNVSDRRDPTSKASKKNTFEAEMVLKTVKYLSQQGYKSEDMVVLTPYMGQLSLLRQTLSEINDPYLNELDTHDLVRAGLMTHAASKAAKAKLRLSTVDNYQGEESNIVIISMARSNKNGDIGFLVACERLVVLMSRARKGIILYGNMNTFLASKKGGELWKKYFDAMKEKGFLFDGLPVHCEQHPTRLSVLQKPQDFDQHCPDGGCAESCGAVLGCGKHTCERRCHRLTDHSQVPCTKMMKKTCERGHNIKYLCGKENQGCKSCAKEDEEMRRRIQRDLDMEKKRQERQDKYQRDLQEIDDEIDHHRRVMKYEQEEADQAKELAEKKSHLESLRQTKARMEASKAAASKQKNASEKEQEKSQQKRPSPNYADLDLPAQEWEDMKRDDGAHNDALDDLMGLIGLESVKREFLLVKTNVDTKIRQGVALSDTRLSCSLLGNPGTGKTTVARIWGKFLTGIGAIPGDCFKETTGSKLANMGVKGCEDLLEQIKEDGGGVLFIDEAYQLSSGNSPGGKAVLDYLLAEVENLRGKVVFVLAGYSKQMESFFAHNPGFPSRFPITMNFEDYTDKELLRILKRQVNRKYNNKMEIEDGPDGLYFRIAARRVGRGRGKEGFGNARSIENCLAHIEKRQANRIRLERRAKKSPNDFLFTKEDIIGPEPSLSLKSCKAWKKMNEMIGLTEVKEQVKILLDSLTTNYELELEEKPLMEFTLNRVFLGSPGTGKTTVAKLYGEILANLGLLSNGELVIKTPADFIGSHLGQSESQTKGILASTIGKVLVIDEAYGLYGGKGVTDPYKTSVVDTIVAEVQNVPGDDRCVILIGYQEQMEEMFQNVNPGLSRRFSVDTPFVFEDFDDDALRQVLDLKLKASGFTTTGEGKTAALDVLIRERNRPHFGNGGAVTNLLSKAMASYQKRSSAGRIKKSQLEAEDFDEDFDRSTRTETNVKQLFQDDIEREEIIQKLESIQSRVRQLKALGMDVKEEIPFNFLFRGPPGTGKTTTARKMGKVYYDMGFLSKATVEECSATDLIGEYVGHTGPKVQKVLEKSLGRVLLIDEAYRFAEGKFAKEAIDELVGLITTPKYQGKLIIILAGYEHDINRLLSVNAGLTSRFPESIDFKPLKPDACFRLLVDLLRKRKTEISSKSKKNMDMSCLEKPSALFLSECTTIFAELSKADGWASARDVKQLARNVFQTVNLELPSLKLERKGVIQELNRMLRDRQSRMNKSDSPVLMDDEADSSSAPPGPSRTSTSMQAQQSTTMDEQNNTDESTEEANEEPESPDDEESRRVVRDAGVSDEVWEQLQKDQAKEARKKAEYRDLLEARKSAEAARKKIVQELVKEEELKEEERLKLEEAKKKAEAAREKILRQLIEQEERRKKEVAKQAKIRALGICPMGFDWIKQNGGYRCSAGGHFLSDAEIDKHMQ</sequence>
<feature type="domain" description="AAA+ ATPase" evidence="7">
    <location>
        <begin position="493"/>
        <end position="916"/>
    </location>
</feature>
<feature type="compositionally biased region" description="Basic and acidic residues" evidence="6">
    <location>
        <begin position="1164"/>
        <end position="1184"/>
    </location>
</feature>
<dbReference type="FunFam" id="3.40.50.300:FF:001660">
    <property type="entry name" value="NF-X1 finger and helicase protein, putative"/>
    <property type="match status" value="1"/>
</dbReference>
<evidence type="ECO:0000256" key="5">
    <source>
        <dbReference type="SAM" id="Coils"/>
    </source>
</evidence>
<dbReference type="GO" id="GO:0016887">
    <property type="term" value="F:ATP hydrolysis activity"/>
    <property type="evidence" value="ECO:0007669"/>
    <property type="project" value="InterPro"/>
</dbReference>
<dbReference type="CDD" id="cd06008">
    <property type="entry name" value="NF-X1-zinc-finger"/>
    <property type="match status" value="1"/>
</dbReference>
<dbReference type="InterPro" id="IPR041679">
    <property type="entry name" value="DNA2/NAM7-like_C"/>
</dbReference>
<evidence type="ECO:0000313" key="8">
    <source>
        <dbReference type="EMBL" id="PNP47048.1"/>
    </source>
</evidence>
<dbReference type="InterPro" id="IPR041627">
    <property type="entry name" value="AAA_lid_6"/>
</dbReference>
<dbReference type="InterPro" id="IPR000641">
    <property type="entry name" value="CbxX/CfxQ"/>
</dbReference>
<reference evidence="8 9" key="1">
    <citation type="submission" date="2017-02" db="EMBL/GenBank/DDBJ databases">
        <title>Genomes of Trichoderma spp. with biocontrol activity.</title>
        <authorList>
            <person name="Gardiner D."/>
            <person name="Kazan K."/>
            <person name="Vos C."/>
            <person name="Harvey P."/>
        </authorList>
    </citation>
    <scope>NUCLEOTIDE SEQUENCE [LARGE SCALE GENOMIC DNA]</scope>
    <source>
        <strain evidence="8 9">Tr1</strain>
    </source>
</reference>
<feature type="compositionally biased region" description="Basic and acidic residues" evidence="6">
    <location>
        <begin position="1239"/>
        <end position="1249"/>
    </location>
</feature>
<evidence type="ECO:0000256" key="1">
    <source>
        <dbReference type="ARBA" id="ARBA00010378"/>
    </source>
</evidence>
<evidence type="ECO:0000256" key="4">
    <source>
        <dbReference type="ARBA" id="ARBA00022840"/>
    </source>
</evidence>
<accession>A0A2K0TND8</accession>
<feature type="coiled-coil region" evidence="5">
    <location>
        <begin position="2199"/>
        <end position="2266"/>
    </location>
</feature>
<evidence type="ECO:0000256" key="3">
    <source>
        <dbReference type="ARBA" id="ARBA00022806"/>
    </source>
</evidence>
<keyword evidence="2" id="KW-0547">Nucleotide-binding</keyword>
<dbReference type="Pfam" id="PF13086">
    <property type="entry name" value="AAA_11"/>
    <property type="match status" value="1"/>
</dbReference>
<dbReference type="PRINTS" id="PR00819">
    <property type="entry name" value="CBXCFQXSUPER"/>
</dbReference>
<feature type="domain" description="AAA+ ATPase" evidence="7">
    <location>
        <begin position="1596"/>
        <end position="1739"/>
    </location>
</feature>
<dbReference type="Proteomes" id="UP000236290">
    <property type="component" value="Unassembled WGS sequence"/>
</dbReference>
<feature type="compositionally biased region" description="Acidic residues" evidence="6">
    <location>
        <begin position="2147"/>
        <end position="2166"/>
    </location>
</feature>
<keyword evidence="3" id="KW-0378">Hydrolase</keyword>
<gene>
    <name evidence="8" type="ORF">THARTR1_10553</name>
</gene>
<feature type="compositionally biased region" description="Low complexity" evidence="6">
    <location>
        <begin position="2129"/>
        <end position="2142"/>
    </location>
</feature>
<evidence type="ECO:0000256" key="2">
    <source>
        <dbReference type="ARBA" id="ARBA00022741"/>
    </source>
</evidence>
<comment type="similarity">
    <text evidence="1">Belongs to the CbxX/CfxQ family.</text>
</comment>
<dbReference type="GO" id="GO:0004386">
    <property type="term" value="F:helicase activity"/>
    <property type="evidence" value="ECO:0007669"/>
    <property type="project" value="InterPro"/>
</dbReference>
<feature type="domain" description="AAA+ ATPase" evidence="7">
    <location>
        <begin position="1867"/>
        <end position="2004"/>
    </location>
</feature>
<organism evidence="8 9">
    <name type="scientific">Trichoderma harzianum</name>
    <name type="common">Hypocrea lixii</name>
    <dbReference type="NCBI Taxonomy" id="5544"/>
    <lineage>
        <taxon>Eukaryota</taxon>
        <taxon>Fungi</taxon>
        <taxon>Dikarya</taxon>
        <taxon>Ascomycota</taxon>
        <taxon>Pezizomycotina</taxon>
        <taxon>Sordariomycetes</taxon>
        <taxon>Hypocreomycetidae</taxon>
        <taxon>Hypocreales</taxon>
        <taxon>Hypocreaceae</taxon>
        <taxon>Trichoderma</taxon>
    </lineage>
</organism>
<protein>
    <recommendedName>
        <fullName evidence="7">AAA+ ATPase domain-containing protein</fullName>
    </recommendedName>
</protein>
<dbReference type="InterPro" id="IPR027417">
    <property type="entry name" value="P-loop_NTPase"/>
</dbReference>
<dbReference type="OrthoDB" id="2423195at2759"/>
<dbReference type="InterPro" id="IPR050773">
    <property type="entry name" value="CbxX/CfxQ_RuBisCO_ESX"/>
</dbReference>
<dbReference type="PANTHER" id="PTHR43392:SF2">
    <property type="entry name" value="AAA-TYPE ATPASE FAMILY PROTEIN _ ANKYRIN REPEAT FAMILY PROTEIN"/>
    <property type="match status" value="1"/>
</dbReference>
<dbReference type="Pfam" id="PF13087">
    <property type="entry name" value="AAA_12"/>
    <property type="match status" value="1"/>
</dbReference>
<keyword evidence="4" id="KW-0067">ATP-binding</keyword>
<dbReference type="FunFam" id="3.40.50.300:FF:000216">
    <property type="entry name" value="Type VII secretion ATPase EccA"/>
    <property type="match status" value="3"/>
</dbReference>
<dbReference type="InterPro" id="IPR003959">
    <property type="entry name" value="ATPase_AAA_core"/>
</dbReference>
<comment type="caution">
    <text evidence="8">The sequence shown here is derived from an EMBL/GenBank/DDBJ whole genome shotgun (WGS) entry which is preliminary data.</text>
</comment>
<dbReference type="EMBL" id="MTYI01000264">
    <property type="protein sequence ID" value="PNP47048.1"/>
    <property type="molecule type" value="Genomic_DNA"/>
</dbReference>
<feature type="domain" description="AAA+ ATPase" evidence="7">
    <location>
        <begin position="1317"/>
        <end position="1463"/>
    </location>
</feature>
<dbReference type="FunFam" id="1.10.8.60:FF:000160">
    <property type="entry name" value="WGS project CABT00000000 data, contig 2.55"/>
    <property type="match status" value="1"/>
</dbReference>
<dbReference type="InterPro" id="IPR003593">
    <property type="entry name" value="AAA+_ATPase"/>
</dbReference>
<evidence type="ECO:0000313" key="9">
    <source>
        <dbReference type="Proteomes" id="UP000236290"/>
    </source>
</evidence>
<keyword evidence="3" id="KW-0347">Helicase</keyword>
<dbReference type="CDD" id="cd00009">
    <property type="entry name" value="AAA"/>
    <property type="match status" value="2"/>
</dbReference>
<dbReference type="GO" id="GO:0005524">
    <property type="term" value="F:ATP binding"/>
    <property type="evidence" value="ECO:0007669"/>
    <property type="project" value="UniProtKB-KW"/>
</dbReference>